<dbReference type="EMBL" id="JAPKNK010000011">
    <property type="protein sequence ID" value="MCX5571633.1"/>
    <property type="molecule type" value="Genomic_DNA"/>
</dbReference>
<keyword evidence="1" id="KW-0560">Oxidoreductase</keyword>
<feature type="domain" description="FAD dependent oxidoreductase" evidence="2">
    <location>
        <begin position="3"/>
        <end position="390"/>
    </location>
</feature>
<dbReference type="AlphaFoldDB" id="A0A9X3E909"/>
<dbReference type="RefSeq" id="WP_266340596.1">
    <property type="nucleotide sequence ID" value="NZ_JAPKNK010000011.1"/>
</dbReference>
<keyword evidence="4" id="KW-1185">Reference proteome</keyword>
<dbReference type="Proteomes" id="UP001144805">
    <property type="component" value="Unassembled WGS sequence"/>
</dbReference>
<organism evidence="3 4">
    <name type="scientific">Kaistia nematophila</name>
    <dbReference type="NCBI Taxonomy" id="2994654"/>
    <lineage>
        <taxon>Bacteria</taxon>
        <taxon>Pseudomonadati</taxon>
        <taxon>Pseudomonadota</taxon>
        <taxon>Alphaproteobacteria</taxon>
        <taxon>Hyphomicrobiales</taxon>
        <taxon>Kaistiaceae</taxon>
        <taxon>Kaistia</taxon>
    </lineage>
</organism>
<dbReference type="Gene3D" id="3.30.9.10">
    <property type="entry name" value="D-Amino Acid Oxidase, subunit A, domain 2"/>
    <property type="match status" value="1"/>
</dbReference>
<evidence type="ECO:0000313" key="4">
    <source>
        <dbReference type="Proteomes" id="UP001144805"/>
    </source>
</evidence>
<evidence type="ECO:0000313" key="3">
    <source>
        <dbReference type="EMBL" id="MCX5571633.1"/>
    </source>
</evidence>
<proteinExistence type="predicted"/>
<evidence type="ECO:0000256" key="1">
    <source>
        <dbReference type="ARBA" id="ARBA00023002"/>
    </source>
</evidence>
<comment type="caution">
    <text evidence="3">The sequence shown here is derived from an EMBL/GenBank/DDBJ whole genome shotgun (WGS) entry which is preliminary data.</text>
</comment>
<evidence type="ECO:0000259" key="2">
    <source>
        <dbReference type="Pfam" id="PF01266"/>
    </source>
</evidence>
<dbReference type="InterPro" id="IPR036188">
    <property type="entry name" value="FAD/NAD-bd_sf"/>
</dbReference>
<protein>
    <submittedName>
        <fullName evidence="3">FAD-dependent oxidoreductase</fullName>
    </submittedName>
</protein>
<gene>
    <name evidence="3" type="ORF">OSH07_20700</name>
</gene>
<reference evidence="3" key="1">
    <citation type="submission" date="2022-11" db="EMBL/GenBank/DDBJ databases">
        <title>Biodiversity and phylogenetic relationships of bacteria.</title>
        <authorList>
            <person name="Machado R.A.R."/>
            <person name="Bhat A."/>
            <person name="Loulou A."/>
            <person name="Kallel S."/>
        </authorList>
    </citation>
    <scope>NUCLEOTIDE SEQUENCE</scope>
    <source>
        <strain evidence="3">K-TC2</strain>
    </source>
</reference>
<name>A0A9X3E909_9HYPH</name>
<dbReference type="InterPro" id="IPR006076">
    <property type="entry name" value="FAD-dep_OxRdtase"/>
</dbReference>
<dbReference type="PANTHER" id="PTHR13847:SF289">
    <property type="entry name" value="GLYCINE OXIDASE"/>
    <property type="match status" value="1"/>
</dbReference>
<dbReference type="GO" id="GO:0016491">
    <property type="term" value="F:oxidoreductase activity"/>
    <property type="evidence" value="ECO:0007669"/>
    <property type="project" value="UniProtKB-KW"/>
</dbReference>
<dbReference type="SUPFAM" id="SSF51905">
    <property type="entry name" value="FAD/NAD(P)-binding domain"/>
    <property type="match status" value="1"/>
</dbReference>
<dbReference type="Gene3D" id="3.50.50.60">
    <property type="entry name" value="FAD/NAD(P)-binding domain"/>
    <property type="match status" value="2"/>
</dbReference>
<accession>A0A9X3E909</accession>
<dbReference type="Pfam" id="PF01266">
    <property type="entry name" value="DAO"/>
    <property type="match status" value="1"/>
</dbReference>
<sequence>MRVGIVGAGIVGVATAHALLDDGHVVDLIDREGIAAGTSAGNAGWIAHLDILPLASPKAWRHLPRWALDPLGPLAIRPSYLPALTPWLARFVSASRPSRIEASTQAIATLNGLALPAWRKRLQAVGLGHHLRERGLLSVWADAGGYRAAQPLFERQRGLGIAVETLDAADLRRLEPALGPRAVAGALYPTGCHVSDPLDFTRALAQAALDRGAELRRFEVVDVRAGGDKVALRTSFDTLAEYDRIVVATGAWSKPLAASLGDSVPLDTERGYNVTLPSGRFGLTRPVMFEGEGFVTTPLDTGDRVGGSVEFAGLAAAPNFRRVDAILGRLRRFLPEADLSGGTRWMGFRPSTPDSLPVIGRAPRDPRIVYAFGHAHHGLTQATAELVAALLADRRPDIDLTPYSPERFAKRF</sequence>
<dbReference type="SUPFAM" id="SSF54373">
    <property type="entry name" value="FAD-linked reductases, C-terminal domain"/>
    <property type="match status" value="1"/>
</dbReference>
<dbReference type="GO" id="GO:0005737">
    <property type="term" value="C:cytoplasm"/>
    <property type="evidence" value="ECO:0007669"/>
    <property type="project" value="TreeGrafter"/>
</dbReference>
<dbReference type="PANTHER" id="PTHR13847">
    <property type="entry name" value="SARCOSINE DEHYDROGENASE-RELATED"/>
    <property type="match status" value="1"/>
</dbReference>